<protein>
    <submittedName>
        <fullName evidence="2">Uncharacterized protein</fullName>
    </submittedName>
</protein>
<proteinExistence type="predicted"/>
<feature type="signal peptide" evidence="1">
    <location>
        <begin position="1"/>
        <end position="25"/>
    </location>
</feature>
<dbReference type="Gene3D" id="3.40.50.1460">
    <property type="match status" value="1"/>
</dbReference>
<dbReference type="EMBL" id="CP012673">
    <property type="protein sequence ID" value="AUX40978.1"/>
    <property type="molecule type" value="Genomic_DNA"/>
</dbReference>
<accession>A0A2L0ENV5</accession>
<evidence type="ECO:0000256" key="1">
    <source>
        <dbReference type="SAM" id="SignalP"/>
    </source>
</evidence>
<keyword evidence="1" id="KW-0732">Signal</keyword>
<sequence length="427" mass="46484">MTAYHLLFRAAVLAVATATATVASARLPRPNHAPPDVPSPTAVPPAVAAPAPAAWRALVVGGGPRPPMNQVAIEAHIRYFNTLLPSGVERRVLFADGRRGTRSVQYLDGRRMRYRAPRLPRIDGATTRPGFDAMWRRFVAARPGDPLLLYFAGHGSRNPRHNLDNNGFDLWGGGELSVRDLAARVEELPDDTPVVVVMAQCFSGAFANLLFEGGRPDGALVERDVVGFFAATKERPASGCTPEINEATYNDFSSVFFAALSGVDRLGRRVTGADFDGNRFVGMNEAYAYALVHQATSDVPVATSDVFLRRFVNKPDRETMATPYASILSWATPAERAALEGLSEALGLRGEHRLRATYDLELGPGAGPQDVEDVASAHRLRFIRLAKSVVLARALRQSGDRARIERFERLRAAEARNPLLEAKAKKP</sequence>
<dbReference type="AlphaFoldDB" id="A0A2L0ENV5"/>
<organism evidence="2 3">
    <name type="scientific">Sorangium cellulosum</name>
    <name type="common">Polyangium cellulosum</name>
    <dbReference type="NCBI Taxonomy" id="56"/>
    <lineage>
        <taxon>Bacteria</taxon>
        <taxon>Pseudomonadati</taxon>
        <taxon>Myxococcota</taxon>
        <taxon>Polyangia</taxon>
        <taxon>Polyangiales</taxon>
        <taxon>Polyangiaceae</taxon>
        <taxon>Sorangium</taxon>
    </lineage>
</organism>
<reference evidence="2 3" key="1">
    <citation type="submission" date="2015-09" db="EMBL/GenBank/DDBJ databases">
        <title>Sorangium comparison.</title>
        <authorList>
            <person name="Zaburannyi N."/>
            <person name="Bunk B."/>
            <person name="Overmann J."/>
            <person name="Mueller R."/>
        </authorList>
    </citation>
    <scope>NUCLEOTIDE SEQUENCE [LARGE SCALE GENOMIC DNA]</scope>
    <source>
        <strain evidence="2 3">So ce26</strain>
    </source>
</reference>
<name>A0A2L0ENV5_SORCE</name>
<feature type="chain" id="PRO_5014934206" evidence="1">
    <location>
        <begin position="26"/>
        <end position="427"/>
    </location>
</feature>
<evidence type="ECO:0000313" key="3">
    <source>
        <dbReference type="Proteomes" id="UP000238348"/>
    </source>
</evidence>
<dbReference type="Proteomes" id="UP000238348">
    <property type="component" value="Chromosome"/>
</dbReference>
<evidence type="ECO:0000313" key="2">
    <source>
        <dbReference type="EMBL" id="AUX40978.1"/>
    </source>
</evidence>
<gene>
    <name evidence="2" type="ORF">SOCE26_023800</name>
</gene>
<dbReference type="RefSeq" id="WP_104978694.1">
    <property type="nucleotide sequence ID" value="NZ_CP012673.1"/>
</dbReference>
<dbReference type="OrthoDB" id="502727at2"/>